<feature type="transmembrane region" description="Helical" evidence="1">
    <location>
        <begin position="90"/>
        <end position="116"/>
    </location>
</feature>
<dbReference type="Proteomes" id="UP000319852">
    <property type="component" value="Chromosome"/>
</dbReference>
<dbReference type="AlphaFoldDB" id="A0A517MZ46"/>
<evidence type="ECO:0000313" key="3">
    <source>
        <dbReference type="Proteomes" id="UP000319852"/>
    </source>
</evidence>
<organism evidence="2 3">
    <name type="scientific">Adhaeretor mobilis</name>
    <dbReference type="NCBI Taxonomy" id="1930276"/>
    <lineage>
        <taxon>Bacteria</taxon>
        <taxon>Pseudomonadati</taxon>
        <taxon>Planctomycetota</taxon>
        <taxon>Planctomycetia</taxon>
        <taxon>Pirellulales</taxon>
        <taxon>Lacipirellulaceae</taxon>
        <taxon>Adhaeretor</taxon>
    </lineage>
</organism>
<feature type="transmembrane region" description="Helical" evidence="1">
    <location>
        <begin position="165"/>
        <end position="190"/>
    </location>
</feature>
<feature type="transmembrane region" description="Helical" evidence="1">
    <location>
        <begin position="136"/>
        <end position="153"/>
    </location>
</feature>
<protein>
    <submittedName>
        <fullName evidence="2">Uncharacterized protein</fullName>
    </submittedName>
</protein>
<feature type="transmembrane region" description="Helical" evidence="1">
    <location>
        <begin position="373"/>
        <end position="397"/>
    </location>
</feature>
<feature type="transmembrane region" description="Helical" evidence="1">
    <location>
        <begin position="228"/>
        <end position="250"/>
    </location>
</feature>
<proteinExistence type="predicted"/>
<feature type="transmembrane region" description="Helical" evidence="1">
    <location>
        <begin position="50"/>
        <end position="69"/>
    </location>
</feature>
<sequence length="452" mass="50222">MTKSKSTPVKPQISVAQLLLSITFVAVAITVGLAAESATDDEWLADNTHVWLVQALFAAAATIVSVQLLQEVVLLAQNLLSQSSQGSQRFAVVFGIAWRTSFSLLLFFCIMLRLLIDRGVLAFGSNEDLTHVYDEIFPSFIVKAVIGIWLLTVTENTRPSRNQSFLPLQFSINIVVCLLVVIYLAIMLVAQGLTRALVHFAMEGVEIGHGLLFQRPGTYLSLPGADTLFFYLSLAVAVSWFISACLAAYYFSTTHPAKRRSIAAISSFALACCAVGYWYWYHSEAFPLASPDFASEDKLPPTDNLIAFAFLAIILSVTIAYRLVTLRENSPSVSYYPERPRAPILALSAAIIACCVEVFDYCRVSRVAFWEELAYLLIWPPILIDFAISALSLIILHKRWNNDPNTRKLELRPLLAKRFLTTVVATLALMILGALIADAFTFSYWVGPWARW</sequence>
<dbReference type="KEGG" id="amob:HG15A2_34230"/>
<reference evidence="2 3" key="1">
    <citation type="submission" date="2019-02" db="EMBL/GenBank/DDBJ databases">
        <title>Deep-cultivation of Planctomycetes and their phenomic and genomic characterization uncovers novel biology.</title>
        <authorList>
            <person name="Wiegand S."/>
            <person name="Jogler M."/>
            <person name="Boedeker C."/>
            <person name="Pinto D."/>
            <person name="Vollmers J."/>
            <person name="Rivas-Marin E."/>
            <person name="Kohn T."/>
            <person name="Peeters S.H."/>
            <person name="Heuer A."/>
            <person name="Rast P."/>
            <person name="Oberbeckmann S."/>
            <person name="Bunk B."/>
            <person name="Jeske O."/>
            <person name="Meyerdierks A."/>
            <person name="Storesund J.E."/>
            <person name="Kallscheuer N."/>
            <person name="Luecker S."/>
            <person name="Lage O.M."/>
            <person name="Pohl T."/>
            <person name="Merkel B.J."/>
            <person name="Hornburger P."/>
            <person name="Mueller R.-W."/>
            <person name="Bruemmer F."/>
            <person name="Labrenz M."/>
            <person name="Spormann A.M."/>
            <person name="Op den Camp H."/>
            <person name="Overmann J."/>
            <person name="Amann R."/>
            <person name="Jetten M.S.M."/>
            <person name="Mascher T."/>
            <person name="Medema M.H."/>
            <person name="Devos D.P."/>
            <person name="Kaster A.-K."/>
            <person name="Ovreas L."/>
            <person name="Rohde M."/>
            <person name="Galperin M.Y."/>
            <person name="Jogler C."/>
        </authorList>
    </citation>
    <scope>NUCLEOTIDE SEQUENCE [LARGE SCALE GENOMIC DNA]</scope>
    <source>
        <strain evidence="2 3">HG15A2</strain>
    </source>
</reference>
<dbReference type="EMBL" id="CP036263">
    <property type="protein sequence ID" value="QDT00088.1"/>
    <property type="molecule type" value="Genomic_DNA"/>
</dbReference>
<gene>
    <name evidence="2" type="ORF">HG15A2_34230</name>
</gene>
<keyword evidence="3" id="KW-1185">Reference proteome</keyword>
<feature type="transmembrane region" description="Helical" evidence="1">
    <location>
        <begin position="305"/>
        <end position="324"/>
    </location>
</feature>
<dbReference type="RefSeq" id="WP_145061339.1">
    <property type="nucleotide sequence ID" value="NZ_CP036263.1"/>
</dbReference>
<name>A0A517MZ46_9BACT</name>
<keyword evidence="1" id="KW-1133">Transmembrane helix</keyword>
<keyword evidence="1" id="KW-0812">Transmembrane</keyword>
<accession>A0A517MZ46</accession>
<keyword evidence="1" id="KW-0472">Membrane</keyword>
<feature type="transmembrane region" description="Helical" evidence="1">
    <location>
        <begin position="418"/>
        <end position="446"/>
    </location>
</feature>
<feature type="transmembrane region" description="Helical" evidence="1">
    <location>
        <begin position="262"/>
        <end position="281"/>
    </location>
</feature>
<evidence type="ECO:0000256" key="1">
    <source>
        <dbReference type="SAM" id="Phobius"/>
    </source>
</evidence>
<feature type="transmembrane region" description="Helical" evidence="1">
    <location>
        <begin position="344"/>
        <end position="361"/>
    </location>
</feature>
<evidence type="ECO:0000313" key="2">
    <source>
        <dbReference type="EMBL" id="QDT00088.1"/>
    </source>
</evidence>